<evidence type="ECO:0000256" key="1">
    <source>
        <dbReference type="ARBA" id="ARBA00004651"/>
    </source>
</evidence>
<dbReference type="GO" id="GO:0022857">
    <property type="term" value="F:transmembrane transporter activity"/>
    <property type="evidence" value="ECO:0007669"/>
    <property type="project" value="InterPro"/>
</dbReference>
<accession>A0A855XYG7</accession>
<feature type="transmembrane region" description="Helical" evidence="6">
    <location>
        <begin position="336"/>
        <end position="356"/>
    </location>
</feature>
<comment type="caution">
    <text evidence="8">The sequence shown here is derived from an EMBL/GenBank/DDBJ whole genome shotgun (WGS) entry which is preliminary data.</text>
</comment>
<feature type="transmembrane region" description="Helical" evidence="6">
    <location>
        <begin position="276"/>
        <end position="293"/>
    </location>
</feature>
<dbReference type="EMBL" id="QGTZ01000007">
    <property type="protein sequence ID" value="PWW38862.1"/>
    <property type="molecule type" value="Genomic_DNA"/>
</dbReference>
<evidence type="ECO:0000313" key="9">
    <source>
        <dbReference type="Proteomes" id="UP000247078"/>
    </source>
</evidence>
<dbReference type="AlphaFoldDB" id="A0A855XYG7"/>
<feature type="transmembrane region" description="Helical" evidence="6">
    <location>
        <begin position="46"/>
        <end position="67"/>
    </location>
</feature>
<gene>
    <name evidence="8" type="ORF">DET56_107264</name>
</gene>
<feature type="transmembrane region" description="Helical" evidence="6">
    <location>
        <begin position="162"/>
        <end position="180"/>
    </location>
</feature>
<evidence type="ECO:0000256" key="5">
    <source>
        <dbReference type="ARBA" id="ARBA00023136"/>
    </source>
</evidence>
<name>A0A855XYG7_9BACL</name>
<evidence type="ECO:0000256" key="4">
    <source>
        <dbReference type="ARBA" id="ARBA00022989"/>
    </source>
</evidence>
<evidence type="ECO:0000313" key="8">
    <source>
        <dbReference type="EMBL" id="PWW38862.1"/>
    </source>
</evidence>
<reference evidence="8 9" key="1">
    <citation type="submission" date="2018-05" db="EMBL/GenBank/DDBJ databases">
        <title>Freshwater and sediment microbial communities from various areas in North America, analyzing microbe dynamics in response to fracking.</title>
        <authorList>
            <person name="Lamendella R."/>
        </authorList>
    </citation>
    <scope>NUCLEOTIDE SEQUENCE [LARGE SCALE GENOMIC DNA]</scope>
    <source>
        <strain evidence="8 9">DB-3</strain>
    </source>
</reference>
<dbReference type="InterPro" id="IPR036259">
    <property type="entry name" value="MFS_trans_sf"/>
</dbReference>
<evidence type="ECO:0000256" key="3">
    <source>
        <dbReference type="ARBA" id="ARBA00022692"/>
    </source>
</evidence>
<dbReference type="Proteomes" id="UP000247078">
    <property type="component" value="Unassembled WGS sequence"/>
</dbReference>
<proteinExistence type="predicted"/>
<feature type="domain" description="Major facilitator superfamily (MFS) profile" evidence="7">
    <location>
        <begin position="9"/>
        <end position="385"/>
    </location>
</feature>
<feature type="transmembrane region" description="Helical" evidence="6">
    <location>
        <begin position="98"/>
        <end position="120"/>
    </location>
</feature>
<feature type="transmembrane region" description="Helical" evidence="6">
    <location>
        <begin position="74"/>
        <end position="92"/>
    </location>
</feature>
<organism evidence="8 9">
    <name type="scientific">Paenibacillus pabuli</name>
    <dbReference type="NCBI Taxonomy" id="1472"/>
    <lineage>
        <taxon>Bacteria</taxon>
        <taxon>Bacillati</taxon>
        <taxon>Bacillota</taxon>
        <taxon>Bacilli</taxon>
        <taxon>Bacillales</taxon>
        <taxon>Paenibacillaceae</taxon>
        <taxon>Paenibacillus</taxon>
    </lineage>
</organism>
<keyword evidence="2" id="KW-0813">Transport</keyword>
<comment type="subcellular location">
    <subcellularLocation>
        <location evidence="1">Cell membrane</location>
        <topology evidence="1">Multi-pass membrane protein</topology>
    </subcellularLocation>
</comment>
<dbReference type="GO" id="GO:0005886">
    <property type="term" value="C:plasma membrane"/>
    <property type="evidence" value="ECO:0007669"/>
    <property type="project" value="UniProtKB-SubCell"/>
</dbReference>
<dbReference type="InterPro" id="IPR011701">
    <property type="entry name" value="MFS"/>
</dbReference>
<dbReference type="PROSITE" id="PS50850">
    <property type="entry name" value="MFS"/>
    <property type="match status" value="1"/>
</dbReference>
<evidence type="ECO:0000259" key="7">
    <source>
        <dbReference type="PROSITE" id="PS50850"/>
    </source>
</evidence>
<dbReference type="PANTHER" id="PTHR42910">
    <property type="entry name" value="TRANSPORTER SCO4007-RELATED"/>
    <property type="match status" value="1"/>
</dbReference>
<dbReference type="PANTHER" id="PTHR42910:SF1">
    <property type="entry name" value="MAJOR FACILITATOR SUPERFAMILY (MFS) PROFILE DOMAIN-CONTAINING PROTEIN"/>
    <property type="match status" value="1"/>
</dbReference>
<dbReference type="SUPFAM" id="SSF103473">
    <property type="entry name" value="MFS general substrate transporter"/>
    <property type="match status" value="1"/>
</dbReference>
<keyword evidence="5 6" id="KW-0472">Membrane</keyword>
<dbReference type="Gene3D" id="1.20.1250.20">
    <property type="entry name" value="MFS general substrate transporter like domains"/>
    <property type="match status" value="1"/>
</dbReference>
<feature type="transmembrane region" description="Helical" evidence="6">
    <location>
        <begin position="213"/>
        <end position="234"/>
    </location>
</feature>
<sequence>MPNGLSKPLLLTMAIASGLAVANIYYNQPLLADIAGTFGITEYQAGYVSTFTQTGYAMGLLLFVPLGDVQNRRNLITVLLLCVTLALIGMAISPTIIWLYLASLMVGLTTVVPQILIPFSAQLAKSEQRGKVIGTVTSGLLFGILLARTVSGLIGGSIGWRWMYVIAAILMFTLLTVLRIELPDDKQQHSPPYSQLLKSLWTLLRKHRLLREAISIGALNFAAFSLFWTSLVFLLEGYPYHYSSQIAGLFGLVGVVGALGVPWIGRLVDRFMPSQVIGIMILILLLSFALFVWNGSVLILILGIILMDLGVQGAQVMNQTRIYSLDEGAKSRLNTVLMVSTFLGGACGSTLSSYLWSIGQWTYVSVAGCCLVLASFIVWGISYLKNKKLDYNVR</sequence>
<dbReference type="CDD" id="cd17324">
    <property type="entry name" value="MFS_NepI_like"/>
    <property type="match status" value="1"/>
</dbReference>
<feature type="transmembrane region" description="Helical" evidence="6">
    <location>
        <begin position="362"/>
        <end position="384"/>
    </location>
</feature>
<dbReference type="InterPro" id="IPR020846">
    <property type="entry name" value="MFS_dom"/>
</dbReference>
<dbReference type="RefSeq" id="WP_110000237.1">
    <property type="nucleotide sequence ID" value="NZ_QGTZ01000007.1"/>
</dbReference>
<evidence type="ECO:0000256" key="2">
    <source>
        <dbReference type="ARBA" id="ARBA00022448"/>
    </source>
</evidence>
<keyword evidence="3 6" id="KW-0812">Transmembrane</keyword>
<keyword evidence="4 6" id="KW-1133">Transmembrane helix</keyword>
<dbReference type="Pfam" id="PF07690">
    <property type="entry name" value="MFS_1"/>
    <property type="match status" value="1"/>
</dbReference>
<feature type="transmembrane region" description="Helical" evidence="6">
    <location>
        <begin position="132"/>
        <end position="150"/>
    </location>
</feature>
<feature type="transmembrane region" description="Helical" evidence="6">
    <location>
        <begin position="246"/>
        <end position="264"/>
    </location>
</feature>
<protein>
    <submittedName>
        <fullName evidence="8">Putative MFS family arabinose efflux permease</fullName>
    </submittedName>
</protein>
<feature type="transmembrane region" description="Helical" evidence="6">
    <location>
        <begin position="299"/>
        <end position="316"/>
    </location>
</feature>
<evidence type="ECO:0000256" key="6">
    <source>
        <dbReference type="SAM" id="Phobius"/>
    </source>
</evidence>